<evidence type="ECO:0000313" key="4">
    <source>
        <dbReference type="Proteomes" id="UP001500968"/>
    </source>
</evidence>
<evidence type="ECO:0000313" key="3">
    <source>
        <dbReference type="EMBL" id="GAA4026234.1"/>
    </source>
</evidence>
<name>A0ABP7TGY6_9FLAO</name>
<dbReference type="SUPFAM" id="SSF82185">
    <property type="entry name" value="Histone H3 K4-specific methyltransferase SET7/9 N-terminal domain"/>
    <property type="match status" value="5"/>
</dbReference>
<dbReference type="InterPro" id="IPR011990">
    <property type="entry name" value="TPR-like_helical_dom_sf"/>
</dbReference>
<sequence length="1084" mass="123589">MKKLFIALAFTAATSLSAQTDYAAVYNGKAFVQKGIQLYEEEKYEAAMAEFQKVDALDPEYGTAQYEMALTLSAQEKKTELKAHFEKLYKTKWMKKLPTLYTLYGSYLSDAEKYNEAEKIFKEGLQFIPNNTNHQYNLAVLYYRAKKVQECVDILKNIIANNPNSASSHYLLGSVALENGKIAEGSMALLSYLMISPTGKFAKNAVFKLNAKMGENYMEKSKIVFSKSGDNFEELETILRNQLPLRSAYKIQAKIDDVVTRQVQAVLEYTQMHKMGDGFFETTYLPWLKSVADSKQIEGFSYYILMSLEEELGKSLLAQKKKILQFSDEFIAKDFWSVFARRKMNLFGEDKEVIIYVNDGVPNLIGSVVNGKKEGKFKLLNEFENLDGELQFANDELNGLQKYYNEEGKIYEEKNYTNGKRNGKRTVYYPSGSLSLEENYKDDVLDGKSTSYHIAGGINCDGTFTNGEINGTLTCYYPTGTKKTESSYANGKLEGVYNSYNKAGDLASTETYKNGELEGKYTKFYGPNAIQEEAEYKTGKVVGSFKKYHTNGKLEEEFVYTNGKVSASAEYYATGIKSGESTYNEKGELMATTYFNPSGEKYYDEVFNSKEIKLIRQYSLDNGKPTEINLARKSFEIKTLDGKVVATGAFEKGRRNGQWKFQTASGKTETETAFVKGEREGITKNYSKNGLLNSISFYAKDTLQGINEVYNDRGLKRIYNYRNGNLNGPYKVFYSDGSVLNDGFYDEDELEGERRTFSQSGQLMMVDNMFRNITLSTDYYNEKGEIATSIAYDHKSGTVNHSMNNGAYTSVFEIKNGYLDGKYNRKDKFNKPMVEGEYKCGAAVNLYKEYGPNDTILLEQTYYNGLINGVSKNYDLTGHLKITSEYNFGVENGKTIRYYHNKSKMYEYNQQNDVKEGDFTYYNLKGEPLMTIFFLDDAPQYYLKKSKTGELSEKVMIVNETGTLTSNYPNGKIALQITFNKGNKEGAFFINNDQGKPEYKAFYKDDVVHNDRIEYYANGNIYLKEHFVSNDYEGVQEYFKEDGKPWIKAEYKNDELHGKTQIFTNGVLTLTKKYDSDYLVDVIK</sequence>
<organism evidence="3 4">
    <name type="scientific">Flavobacterium cheonhonense</name>
    <dbReference type="NCBI Taxonomy" id="706185"/>
    <lineage>
        <taxon>Bacteria</taxon>
        <taxon>Pseudomonadati</taxon>
        <taxon>Bacteroidota</taxon>
        <taxon>Flavobacteriia</taxon>
        <taxon>Flavobacteriales</taxon>
        <taxon>Flavobacteriaceae</taxon>
        <taxon>Flavobacterium</taxon>
    </lineage>
</organism>
<dbReference type="Gene3D" id="1.25.40.10">
    <property type="entry name" value="Tetratricopeptide repeat domain"/>
    <property type="match status" value="2"/>
</dbReference>
<dbReference type="InterPro" id="IPR019734">
    <property type="entry name" value="TPR_rpt"/>
</dbReference>
<keyword evidence="1" id="KW-0802">TPR repeat</keyword>
<keyword evidence="2" id="KW-0732">Signal</keyword>
<feature type="signal peptide" evidence="2">
    <location>
        <begin position="1"/>
        <end position="23"/>
    </location>
</feature>
<dbReference type="RefSeq" id="WP_324691783.1">
    <property type="nucleotide sequence ID" value="NZ_BAABCR010000008.1"/>
</dbReference>
<evidence type="ECO:0008006" key="5">
    <source>
        <dbReference type="Google" id="ProtNLM"/>
    </source>
</evidence>
<protein>
    <recommendedName>
        <fullName evidence="5">Tetratricopeptide repeat protein</fullName>
    </recommendedName>
</protein>
<dbReference type="Pfam" id="PF12895">
    <property type="entry name" value="ANAPC3"/>
    <property type="match status" value="1"/>
</dbReference>
<dbReference type="PANTHER" id="PTHR46820:SF1">
    <property type="entry name" value="HISTONE-LYSINE N-METHYLTRANSFERASE SETD7"/>
    <property type="match status" value="1"/>
</dbReference>
<dbReference type="SMART" id="SM00028">
    <property type="entry name" value="TPR"/>
    <property type="match status" value="3"/>
</dbReference>
<dbReference type="Pfam" id="PF07661">
    <property type="entry name" value="MORN_2"/>
    <property type="match status" value="5"/>
</dbReference>
<proteinExistence type="predicted"/>
<dbReference type="Proteomes" id="UP001500968">
    <property type="component" value="Unassembled WGS sequence"/>
</dbReference>
<dbReference type="SUPFAM" id="SSF48452">
    <property type="entry name" value="TPR-like"/>
    <property type="match status" value="1"/>
</dbReference>
<dbReference type="Gene3D" id="3.90.930.1">
    <property type="match status" value="5"/>
</dbReference>
<dbReference type="PANTHER" id="PTHR46820">
    <property type="entry name" value="HISTONE-LYSINE N-METHYLTRANSFERASE SETD7"/>
    <property type="match status" value="1"/>
</dbReference>
<evidence type="ECO:0000256" key="2">
    <source>
        <dbReference type="SAM" id="SignalP"/>
    </source>
</evidence>
<feature type="repeat" description="TPR" evidence="1">
    <location>
        <begin position="28"/>
        <end position="61"/>
    </location>
</feature>
<dbReference type="Gene3D" id="2.20.110.10">
    <property type="entry name" value="Histone H3 K4-specific methyltransferase SET7/9 N-terminal domain"/>
    <property type="match status" value="1"/>
</dbReference>
<feature type="chain" id="PRO_5046338680" description="Tetratricopeptide repeat protein" evidence="2">
    <location>
        <begin position="24"/>
        <end position="1084"/>
    </location>
</feature>
<reference evidence="4" key="1">
    <citation type="journal article" date="2019" name="Int. J. Syst. Evol. Microbiol.">
        <title>The Global Catalogue of Microorganisms (GCM) 10K type strain sequencing project: providing services to taxonomists for standard genome sequencing and annotation.</title>
        <authorList>
            <consortium name="The Broad Institute Genomics Platform"/>
            <consortium name="The Broad Institute Genome Sequencing Center for Infectious Disease"/>
            <person name="Wu L."/>
            <person name="Ma J."/>
        </authorList>
    </citation>
    <scope>NUCLEOTIDE SEQUENCE [LARGE SCALE GENOMIC DNA]</scope>
    <source>
        <strain evidence="4">JCM 17064</strain>
    </source>
</reference>
<feature type="repeat" description="TPR" evidence="1">
    <location>
        <begin position="98"/>
        <end position="131"/>
    </location>
</feature>
<gene>
    <name evidence="3" type="ORF">GCM10022386_07000</name>
</gene>
<accession>A0ABP7TGY6</accession>
<comment type="caution">
    <text evidence="3">The sequence shown here is derived from an EMBL/GenBank/DDBJ whole genome shotgun (WGS) entry which is preliminary data.</text>
</comment>
<dbReference type="InterPro" id="IPR011652">
    <property type="entry name" value="MORN_2"/>
</dbReference>
<evidence type="ECO:0000256" key="1">
    <source>
        <dbReference type="PROSITE-ProRule" id="PRU00339"/>
    </source>
</evidence>
<dbReference type="PROSITE" id="PS50005">
    <property type="entry name" value="TPR"/>
    <property type="match status" value="2"/>
</dbReference>
<keyword evidence="4" id="KW-1185">Reference proteome</keyword>
<dbReference type="EMBL" id="BAABCR010000008">
    <property type="protein sequence ID" value="GAA4026234.1"/>
    <property type="molecule type" value="Genomic_DNA"/>
</dbReference>